<keyword evidence="3" id="KW-1185">Reference proteome</keyword>
<proteinExistence type="predicted"/>
<evidence type="ECO:0000313" key="2">
    <source>
        <dbReference type="EMBL" id="KAG8176782.1"/>
    </source>
</evidence>
<sequence>MLRLRDVEFASTINQPGEVRTGNNISAFDICVQSCNRTVTSLESFPSPSALTSLESFPSPSVCPSLESFPEMNESGSSRAVTCQLSESSMSDDA</sequence>
<comment type="caution">
    <text evidence="2">The sequence shown here is derived from an EMBL/GenBank/DDBJ whole genome shotgun (WGS) entry which is preliminary data.</text>
</comment>
<evidence type="ECO:0000313" key="3">
    <source>
        <dbReference type="Proteomes" id="UP000827092"/>
    </source>
</evidence>
<accession>A0AAV6TXQ5</accession>
<feature type="compositionally biased region" description="Polar residues" evidence="1">
    <location>
        <begin position="74"/>
        <end position="94"/>
    </location>
</feature>
<reference evidence="2 3" key="1">
    <citation type="journal article" date="2022" name="Nat. Ecol. Evol.">
        <title>A masculinizing supergene underlies an exaggerated male reproductive morph in a spider.</title>
        <authorList>
            <person name="Hendrickx F."/>
            <person name="De Corte Z."/>
            <person name="Sonet G."/>
            <person name="Van Belleghem S.M."/>
            <person name="Kostlbacher S."/>
            <person name="Vangestel C."/>
        </authorList>
    </citation>
    <scope>NUCLEOTIDE SEQUENCE [LARGE SCALE GENOMIC DNA]</scope>
    <source>
        <strain evidence="2">W744_W776</strain>
    </source>
</reference>
<organism evidence="2 3">
    <name type="scientific">Oedothorax gibbosus</name>
    <dbReference type="NCBI Taxonomy" id="931172"/>
    <lineage>
        <taxon>Eukaryota</taxon>
        <taxon>Metazoa</taxon>
        <taxon>Ecdysozoa</taxon>
        <taxon>Arthropoda</taxon>
        <taxon>Chelicerata</taxon>
        <taxon>Arachnida</taxon>
        <taxon>Araneae</taxon>
        <taxon>Araneomorphae</taxon>
        <taxon>Entelegynae</taxon>
        <taxon>Araneoidea</taxon>
        <taxon>Linyphiidae</taxon>
        <taxon>Erigoninae</taxon>
        <taxon>Oedothorax</taxon>
    </lineage>
</organism>
<dbReference type="EMBL" id="JAFNEN010000849">
    <property type="protein sequence ID" value="KAG8176782.1"/>
    <property type="molecule type" value="Genomic_DNA"/>
</dbReference>
<dbReference type="Proteomes" id="UP000827092">
    <property type="component" value="Unassembled WGS sequence"/>
</dbReference>
<gene>
    <name evidence="2" type="ORF">JTE90_003413</name>
</gene>
<protein>
    <submittedName>
        <fullName evidence="2">Uncharacterized protein</fullName>
    </submittedName>
</protein>
<dbReference type="AlphaFoldDB" id="A0AAV6TXQ5"/>
<feature type="region of interest" description="Disordered" evidence="1">
    <location>
        <begin position="68"/>
        <end position="94"/>
    </location>
</feature>
<name>A0AAV6TXQ5_9ARAC</name>
<evidence type="ECO:0000256" key="1">
    <source>
        <dbReference type="SAM" id="MobiDB-lite"/>
    </source>
</evidence>